<evidence type="ECO:0000256" key="1">
    <source>
        <dbReference type="SAM" id="Phobius"/>
    </source>
</evidence>
<gene>
    <name evidence="2" type="ORF">T440DRAFT_229223</name>
</gene>
<dbReference type="Proteomes" id="UP000799423">
    <property type="component" value="Unassembled WGS sequence"/>
</dbReference>
<reference evidence="2" key="1">
    <citation type="submission" date="2020-01" db="EMBL/GenBank/DDBJ databases">
        <authorList>
            <consortium name="DOE Joint Genome Institute"/>
            <person name="Haridas S."/>
            <person name="Albert R."/>
            <person name="Binder M."/>
            <person name="Bloem J."/>
            <person name="Labutti K."/>
            <person name="Salamov A."/>
            <person name="Andreopoulos B."/>
            <person name="Baker S.E."/>
            <person name="Barry K."/>
            <person name="Bills G."/>
            <person name="Bluhm B.H."/>
            <person name="Cannon C."/>
            <person name="Castanera R."/>
            <person name="Culley D.E."/>
            <person name="Daum C."/>
            <person name="Ezra D."/>
            <person name="Gonzalez J.B."/>
            <person name="Henrissat B."/>
            <person name="Kuo A."/>
            <person name="Liang C."/>
            <person name="Lipzen A."/>
            <person name="Lutzoni F."/>
            <person name="Magnuson J."/>
            <person name="Mondo S."/>
            <person name="Nolan M."/>
            <person name="Ohm R."/>
            <person name="Pangilinan J."/>
            <person name="Park H.-J."/>
            <person name="Ramirez L."/>
            <person name="Alfaro M."/>
            <person name="Sun H."/>
            <person name="Tritt A."/>
            <person name="Yoshinaga Y."/>
            <person name="Zwiers L.-H."/>
            <person name="Turgeon B.G."/>
            <person name="Goodwin S.B."/>
            <person name="Spatafora J.W."/>
            <person name="Crous P.W."/>
            <person name="Grigoriev I.V."/>
        </authorList>
    </citation>
    <scope>NUCLEOTIDE SEQUENCE</scope>
    <source>
        <strain evidence="2">IPT5</strain>
    </source>
</reference>
<accession>A0A6A7AUF5</accession>
<feature type="transmembrane region" description="Helical" evidence="1">
    <location>
        <begin position="52"/>
        <end position="70"/>
    </location>
</feature>
<keyword evidence="1" id="KW-1133">Transmembrane helix</keyword>
<name>A0A6A7AUF5_9PLEO</name>
<protein>
    <submittedName>
        <fullName evidence="2">Uncharacterized protein</fullName>
    </submittedName>
</protein>
<dbReference type="AlphaFoldDB" id="A0A6A7AUF5"/>
<keyword evidence="1" id="KW-0472">Membrane</keyword>
<proteinExistence type="predicted"/>
<organism evidence="2 3">
    <name type="scientific">Plenodomus tracheiphilus IPT5</name>
    <dbReference type="NCBI Taxonomy" id="1408161"/>
    <lineage>
        <taxon>Eukaryota</taxon>
        <taxon>Fungi</taxon>
        <taxon>Dikarya</taxon>
        <taxon>Ascomycota</taxon>
        <taxon>Pezizomycotina</taxon>
        <taxon>Dothideomycetes</taxon>
        <taxon>Pleosporomycetidae</taxon>
        <taxon>Pleosporales</taxon>
        <taxon>Pleosporineae</taxon>
        <taxon>Leptosphaeriaceae</taxon>
        <taxon>Plenodomus</taxon>
    </lineage>
</organism>
<sequence>MKDSAICHQNSNQGTLAEWLTRWPASPSSQGKSASSFGSVCSNHTGVATTFFAFWRLLTLCGAVVGLFFWECVVRLDFLFASGFGVYGYSWFQTTAEYRSVICIRVWSRGE</sequence>
<keyword evidence="1" id="KW-0812">Transmembrane</keyword>
<dbReference type="EMBL" id="MU006335">
    <property type="protein sequence ID" value="KAF2846404.1"/>
    <property type="molecule type" value="Genomic_DNA"/>
</dbReference>
<evidence type="ECO:0000313" key="2">
    <source>
        <dbReference type="EMBL" id="KAF2846404.1"/>
    </source>
</evidence>
<keyword evidence="3" id="KW-1185">Reference proteome</keyword>
<evidence type="ECO:0000313" key="3">
    <source>
        <dbReference type="Proteomes" id="UP000799423"/>
    </source>
</evidence>